<protein>
    <submittedName>
        <fullName evidence="8">Uncharacterized protein</fullName>
    </submittedName>
</protein>
<dbReference type="GO" id="GO:0008270">
    <property type="term" value="F:zinc ion binding"/>
    <property type="evidence" value="ECO:0007669"/>
    <property type="project" value="UniProtKB-KW"/>
</dbReference>
<dbReference type="PROSITE" id="PS50103">
    <property type="entry name" value="ZF_C3H1"/>
    <property type="match status" value="1"/>
</dbReference>
<evidence type="ECO:0000259" key="6">
    <source>
        <dbReference type="PROSITE" id="PS50103"/>
    </source>
</evidence>
<feature type="zinc finger region" description="C3H1-type" evidence="4">
    <location>
        <begin position="175"/>
        <end position="217"/>
    </location>
</feature>
<organism evidence="8 9">
    <name type="scientific">Pythium oligandrum</name>
    <name type="common">Mycoparasitic fungus</name>
    <dbReference type="NCBI Taxonomy" id="41045"/>
    <lineage>
        <taxon>Eukaryota</taxon>
        <taxon>Sar</taxon>
        <taxon>Stramenopiles</taxon>
        <taxon>Oomycota</taxon>
        <taxon>Peronosporomycetes</taxon>
        <taxon>Pythiales</taxon>
        <taxon>Pythiaceae</taxon>
        <taxon>Pythium</taxon>
    </lineage>
</organism>
<feature type="domain" description="B30.2/SPRY" evidence="7">
    <location>
        <begin position="262"/>
        <end position="469"/>
    </location>
</feature>
<dbReference type="GO" id="GO:0051603">
    <property type="term" value="P:proteolysis involved in protein catabolic process"/>
    <property type="evidence" value="ECO:0007669"/>
    <property type="project" value="TreeGrafter"/>
</dbReference>
<evidence type="ECO:0000259" key="5">
    <source>
        <dbReference type="PROSITE" id="PS50053"/>
    </source>
</evidence>
<dbReference type="InterPro" id="IPR000626">
    <property type="entry name" value="Ubiquitin-like_dom"/>
</dbReference>
<dbReference type="InterPro" id="IPR001870">
    <property type="entry name" value="B30.2/SPRY"/>
</dbReference>
<dbReference type="Gene3D" id="2.60.120.920">
    <property type="match status" value="1"/>
</dbReference>
<dbReference type="InterPro" id="IPR053822">
    <property type="entry name" value="SDE2-like_dom"/>
</dbReference>
<dbReference type="EMBL" id="SPLM01000002">
    <property type="protein sequence ID" value="TMW68408.1"/>
    <property type="molecule type" value="Genomic_DNA"/>
</dbReference>
<evidence type="ECO:0000256" key="3">
    <source>
        <dbReference type="ARBA" id="ARBA00022833"/>
    </source>
</evidence>
<dbReference type="GO" id="GO:0004842">
    <property type="term" value="F:ubiquitin-protein transferase activity"/>
    <property type="evidence" value="ECO:0007669"/>
    <property type="project" value="InterPro"/>
</dbReference>
<keyword evidence="3 4" id="KW-0862">Zinc</keyword>
<dbReference type="InterPro" id="IPR043136">
    <property type="entry name" value="B30.2/SPRY_sf"/>
</dbReference>
<dbReference type="InterPro" id="IPR025086">
    <property type="entry name" value="SDE2/SF3A3_SAP"/>
</dbReference>
<keyword evidence="9" id="KW-1185">Reference proteome</keyword>
<evidence type="ECO:0000256" key="4">
    <source>
        <dbReference type="PROSITE-ProRule" id="PRU00723"/>
    </source>
</evidence>
<dbReference type="InterPro" id="IPR003877">
    <property type="entry name" value="SPRY_dom"/>
</dbReference>
<dbReference type="PANTHER" id="PTHR13363">
    <property type="entry name" value="RING FINGER AND SRY DOMAIN-CONTAINING"/>
    <property type="match status" value="1"/>
</dbReference>
<accession>A0A8K1CUC2</accession>
<feature type="domain" description="C3H1-type" evidence="6">
    <location>
        <begin position="175"/>
        <end position="217"/>
    </location>
</feature>
<evidence type="ECO:0000256" key="2">
    <source>
        <dbReference type="ARBA" id="ARBA00022771"/>
    </source>
</evidence>
<dbReference type="Pfam" id="PF22782">
    <property type="entry name" value="SDE2"/>
    <property type="match status" value="1"/>
</dbReference>
<dbReference type="PROSITE" id="PS50188">
    <property type="entry name" value="B302_SPRY"/>
    <property type="match status" value="1"/>
</dbReference>
<dbReference type="OrthoDB" id="258495at2759"/>
<evidence type="ECO:0000256" key="1">
    <source>
        <dbReference type="ARBA" id="ARBA00022723"/>
    </source>
</evidence>
<keyword evidence="1 4" id="KW-0479">Metal-binding</keyword>
<dbReference type="GO" id="GO:0005737">
    <property type="term" value="C:cytoplasm"/>
    <property type="evidence" value="ECO:0007669"/>
    <property type="project" value="TreeGrafter"/>
</dbReference>
<dbReference type="Proteomes" id="UP000794436">
    <property type="component" value="Unassembled WGS sequence"/>
</dbReference>
<dbReference type="Pfam" id="PF00622">
    <property type="entry name" value="SPRY"/>
    <property type="match status" value="1"/>
</dbReference>
<keyword evidence="2 4" id="KW-0863">Zinc-finger</keyword>
<dbReference type="InterPro" id="IPR000571">
    <property type="entry name" value="Znf_CCCH"/>
</dbReference>
<sequence>MMTDDLEFLVHFNRALCLSLPASEASVEGIKAHLQQREGVPAERLELLVDGRRLADDADVPCMPTMLRVRMTDGLLGGKGGFGAMLRSMGKGSSGKATTNFGACRDLNGRRLRHVNQEIAMQKWREESELREQRKKAGITEREIMDEDTPSGIAGWYLATPSWAEGVKVSYMKRRRNTVLCKNWVDARSNGCTAPPDAPRWWGCPRGRDCDFAHGEEELRGAGLTDLKKQKKDEQYQKQQQKFDSYVNYEKEIPDDIHDAVRQGMRKRNAKNKAVGASAIDEELVLPPDALRPHVRSSVEIPDGWLKPVQDSLSTTFKFGLCELRGSGNFGTATMDECRLTSGKWYYEVKLITDGVIQLGWADHTFVANSETGDGVGDHARSWAYDGCRQLKWNAGKEEEYGVAWESGDIIGCLLDVDAGSVQFSRNGELMATAFSGMKLLDGAAKGFFPVISMEKAEIVLVNVGAQPLLHPVDGYRPIVEALDPPAPTPASEVLAEMKPLENNETADVTEAEAKKGEELVELIDLDKYKSAAELEKLGLEGLKQQLNHRKLKCGGTLQQRAERLFSVRGKTWDEIDPKIKDFKALRK</sequence>
<dbReference type="PROSITE" id="PS50053">
    <property type="entry name" value="UBIQUITIN_2"/>
    <property type="match status" value="1"/>
</dbReference>
<dbReference type="CDD" id="cd11709">
    <property type="entry name" value="SPRY"/>
    <property type="match status" value="1"/>
</dbReference>
<dbReference type="Pfam" id="PF13297">
    <property type="entry name" value="SDE2_2C"/>
    <property type="match status" value="1"/>
</dbReference>
<dbReference type="Gene3D" id="4.10.1000.10">
    <property type="entry name" value="Zinc finger, CCCH-type"/>
    <property type="match status" value="1"/>
</dbReference>
<name>A0A8K1CUC2_PYTOL</name>
<reference evidence="8" key="1">
    <citation type="submission" date="2019-03" db="EMBL/GenBank/DDBJ databases">
        <title>Long read genome sequence of the mycoparasitic Pythium oligandrum ATCC 38472 isolated from sugarbeet rhizosphere.</title>
        <authorList>
            <person name="Gaulin E."/>
        </authorList>
    </citation>
    <scope>NUCLEOTIDE SEQUENCE</scope>
    <source>
        <strain evidence="8">ATCC 38472_TT</strain>
    </source>
</reference>
<dbReference type="SMART" id="SM00449">
    <property type="entry name" value="SPRY"/>
    <property type="match status" value="1"/>
</dbReference>
<dbReference type="InterPro" id="IPR013320">
    <property type="entry name" value="ConA-like_dom_sf"/>
</dbReference>
<dbReference type="InterPro" id="IPR045129">
    <property type="entry name" value="RNF123/RKP/RSPRY1"/>
</dbReference>
<evidence type="ECO:0000313" key="9">
    <source>
        <dbReference type="Proteomes" id="UP000794436"/>
    </source>
</evidence>
<proteinExistence type="predicted"/>
<dbReference type="CDD" id="cd17039">
    <property type="entry name" value="Ubl_ubiquitin_like"/>
    <property type="match status" value="1"/>
</dbReference>
<evidence type="ECO:0000259" key="7">
    <source>
        <dbReference type="PROSITE" id="PS50188"/>
    </source>
</evidence>
<gene>
    <name evidence="8" type="ORF">Poli38472_005876</name>
</gene>
<dbReference type="SUPFAM" id="SSF49899">
    <property type="entry name" value="Concanavalin A-like lectins/glucanases"/>
    <property type="match status" value="1"/>
</dbReference>
<evidence type="ECO:0000313" key="8">
    <source>
        <dbReference type="EMBL" id="TMW68408.1"/>
    </source>
</evidence>
<feature type="domain" description="Ubiquitin-like" evidence="5">
    <location>
        <begin position="24"/>
        <end position="57"/>
    </location>
</feature>
<dbReference type="AlphaFoldDB" id="A0A8K1CUC2"/>
<comment type="caution">
    <text evidence="8">The sequence shown here is derived from an EMBL/GenBank/DDBJ whole genome shotgun (WGS) entry which is preliminary data.</text>
</comment>
<dbReference type="PANTHER" id="PTHR13363:SF5">
    <property type="entry name" value="E3 UBIQUITIN-PROTEIN LIGASE RNF123"/>
    <property type="match status" value="1"/>
</dbReference>
<dbReference type="Pfam" id="PF00240">
    <property type="entry name" value="ubiquitin"/>
    <property type="match status" value="1"/>
</dbReference>